<organism evidence="2 3">
    <name type="scientific">Ottowia testudinis</name>
    <dbReference type="NCBI Taxonomy" id="2816950"/>
    <lineage>
        <taxon>Bacteria</taxon>
        <taxon>Pseudomonadati</taxon>
        <taxon>Pseudomonadota</taxon>
        <taxon>Betaproteobacteria</taxon>
        <taxon>Burkholderiales</taxon>
        <taxon>Comamonadaceae</taxon>
        <taxon>Ottowia</taxon>
    </lineage>
</organism>
<proteinExistence type="predicted"/>
<gene>
    <name evidence="2" type="ORF">J1M35_02270</name>
</gene>
<feature type="compositionally biased region" description="Low complexity" evidence="1">
    <location>
        <begin position="118"/>
        <end position="133"/>
    </location>
</feature>
<dbReference type="AlphaFoldDB" id="A0A975H3Y6"/>
<evidence type="ECO:0008006" key="4">
    <source>
        <dbReference type="Google" id="ProtNLM"/>
    </source>
</evidence>
<dbReference type="EMBL" id="CP071796">
    <property type="protein sequence ID" value="QTD45766.1"/>
    <property type="molecule type" value="Genomic_DNA"/>
</dbReference>
<evidence type="ECO:0000313" key="2">
    <source>
        <dbReference type="EMBL" id="QTD45766.1"/>
    </source>
</evidence>
<name>A0A975H3Y6_9BURK</name>
<protein>
    <recommendedName>
        <fullName evidence="4">Response regulatory domain-containing protein</fullName>
    </recommendedName>
</protein>
<reference evidence="2" key="1">
    <citation type="submission" date="2021-03" db="EMBL/GenBank/DDBJ databases">
        <title>Ottowia sp. 27C isolated from the cloaca of a Giant Asian pond turtle (Heosemys grandis).</title>
        <authorList>
            <person name="Spergser J."/>
            <person name="Busse H.-J."/>
        </authorList>
    </citation>
    <scope>NUCLEOTIDE SEQUENCE</scope>
    <source>
        <strain evidence="2">27C</strain>
    </source>
</reference>
<evidence type="ECO:0000313" key="3">
    <source>
        <dbReference type="Proteomes" id="UP000663903"/>
    </source>
</evidence>
<accession>A0A975H3Y6</accession>
<sequence>MRHTYIFVGLTPSERSLLESLFEFDQQAGEQLVPARRPEDAHLIVANGDDRAVIEGLRASNPHALIVLVGQPAGHPVDAMPVLRRPLEMHAVVEALSRLDWPSELQGSEPTDFGGTFGPSTTAPATPALSTPTHPEPTPEAPHRDASAFAPTTASDLGPAPAGTAASAPARALSARATWTTSEHAPLADAPARAGADAAFISDPDADVLVVAGALGRRSHTLPRGLRRLGVRVRLVEGADSALRSAELRPLPFVFLDQVSLGGELLPLARALVALRPLPGQPPHVVVVARRGSAFDRLRARAIGCVWMGVPIERERLLAFFARRGLHPRPRAG</sequence>
<dbReference type="RefSeq" id="WP_208009513.1">
    <property type="nucleotide sequence ID" value="NZ_CP071796.1"/>
</dbReference>
<dbReference type="KEGG" id="otd:J1M35_02270"/>
<keyword evidence="3" id="KW-1185">Reference proteome</keyword>
<evidence type="ECO:0000256" key="1">
    <source>
        <dbReference type="SAM" id="MobiDB-lite"/>
    </source>
</evidence>
<dbReference type="Proteomes" id="UP000663903">
    <property type="component" value="Chromosome"/>
</dbReference>
<feature type="region of interest" description="Disordered" evidence="1">
    <location>
        <begin position="103"/>
        <end position="169"/>
    </location>
</feature>
<feature type="compositionally biased region" description="Low complexity" evidence="1">
    <location>
        <begin position="157"/>
        <end position="169"/>
    </location>
</feature>